<evidence type="ECO:0000256" key="1">
    <source>
        <dbReference type="SAM" id="Phobius"/>
    </source>
</evidence>
<keyword evidence="1" id="KW-1133">Transmembrane helix</keyword>
<evidence type="ECO:0000313" key="2">
    <source>
        <dbReference type="EMBL" id="NYI41969.1"/>
    </source>
</evidence>
<dbReference type="Proteomes" id="UP000547973">
    <property type="component" value="Unassembled WGS sequence"/>
</dbReference>
<keyword evidence="1" id="KW-0812">Transmembrane</keyword>
<dbReference type="AlphaFoldDB" id="A0A7Z0CII5"/>
<keyword evidence="3" id="KW-1185">Reference proteome</keyword>
<evidence type="ECO:0000313" key="3">
    <source>
        <dbReference type="Proteomes" id="UP000547973"/>
    </source>
</evidence>
<proteinExistence type="predicted"/>
<gene>
    <name evidence="2" type="ORF">BKA03_002088</name>
</gene>
<comment type="caution">
    <text evidence="2">The sequence shown here is derived from an EMBL/GenBank/DDBJ whole genome shotgun (WGS) entry which is preliminary data.</text>
</comment>
<name>A0A7Z0CII5_9MICO</name>
<organism evidence="2 3">
    <name type="scientific">Demequina lutea</name>
    <dbReference type="NCBI Taxonomy" id="431489"/>
    <lineage>
        <taxon>Bacteria</taxon>
        <taxon>Bacillati</taxon>
        <taxon>Actinomycetota</taxon>
        <taxon>Actinomycetes</taxon>
        <taxon>Micrococcales</taxon>
        <taxon>Demequinaceae</taxon>
        <taxon>Demequina</taxon>
    </lineage>
</organism>
<sequence length="206" mass="21476">MIDTSALTSMGTLVAVGAVVAFAVIFALLRGFGGDPLERLARWANSTGLHYVAPVSGELLAMFVGQVEGRRVEIRVARVARGFGVDLPTTLTTVTVGSPGGGAVCVLQPAAWVMDRDGHEVGEPVASGDEYFDERWSARADADADADAVALLVTPGLRARLLAADADGLVIELSPRAVAIPMPGVCSEARELDRRLALALALISPE</sequence>
<keyword evidence="1" id="KW-0472">Membrane</keyword>
<protein>
    <submittedName>
        <fullName evidence="2">Uncharacterized protein</fullName>
    </submittedName>
</protein>
<accession>A0A7Z0CII5</accession>
<reference evidence="2 3" key="1">
    <citation type="submission" date="2020-07" db="EMBL/GenBank/DDBJ databases">
        <title>Sequencing the genomes of 1000 actinobacteria strains.</title>
        <authorList>
            <person name="Klenk H.-P."/>
        </authorList>
    </citation>
    <scope>NUCLEOTIDE SEQUENCE [LARGE SCALE GENOMIC DNA]</scope>
    <source>
        <strain evidence="2 3">DSM 19970</strain>
    </source>
</reference>
<feature type="transmembrane region" description="Helical" evidence="1">
    <location>
        <begin position="6"/>
        <end position="29"/>
    </location>
</feature>
<dbReference type="RefSeq" id="WP_152649628.1">
    <property type="nucleotide sequence ID" value="NZ_BBRC01000015.1"/>
</dbReference>
<dbReference type="EMBL" id="JACBZO010000001">
    <property type="protein sequence ID" value="NYI41969.1"/>
    <property type="molecule type" value="Genomic_DNA"/>
</dbReference>